<evidence type="ECO:0000313" key="2">
    <source>
        <dbReference type="Proteomes" id="UP000034785"/>
    </source>
</evidence>
<dbReference type="AlphaFoldDB" id="A0A0G1E562"/>
<protein>
    <submittedName>
        <fullName evidence="1">Uncharacterized protein</fullName>
    </submittedName>
</protein>
<feature type="non-terminal residue" evidence="1">
    <location>
        <position position="22"/>
    </location>
</feature>
<name>A0A0G1E562_9BACT</name>
<comment type="caution">
    <text evidence="1">The sequence shown here is derived from an EMBL/GenBank/DDBJ whole genome shotgun (WGS) entry which is preliminary data.</text>
</comment>
<gene>
    <name evidence="1" type="ORF">UV41_C0047G0008</name>
</gene>
<proteinExistence type="predicted"/>
<sequence>MSTRHVKSTVKDYLYNMRSKNL</sequence>
<dbReference type="Proteomes" id="UP000034785">
    <property type="component" value="Unassembled WGS sequence"/>
</dbReference>
<dbReference type="EMBL" id="LCEJ01000047">
    <property type="protein sequence ID" value="KKS69708.1"/>
    <property type="molecule type" value="Genomic_DNA"/>
</dbReference>
<reference evidence="1 2" key="1">
    <citation type="journal article" date="2015" name="Nature">
        <title>rRNA introns, odd ribosomes, and small enigmatic genomes across a large radiation of phyla.</title>
        <authorList>
            <person name="Brown C.T."/>
            <person name="Hug L.A."/>
            <person name="Thomas B.C."/>
            <person name="Sharon I."/>
            <person name="Castelle C.J."/>
            <person name="Singh A."/>
            <person name="Wilkins M.J."/>
            <person name="Williams K.H."/>
            <person name="Banfield J.F."/>
        </authorList>
    </citation>
    <scope>NUCLEOTIDE SEQUENCE [LARGE SCALE GENOMIC DNA]</scope>
</reference>
<organism evidence="1 2">
    <name type="scientific">Candidatus Daviesbacteria bacterium GW2011_GWA2_42_7</name>
    <dbReference type="NCBI Taxonomy" id="1618425"/>
    <lineage>
        <taxon>Bacteria</taxon>
        <taxon>Candidatus Daviesiibacteriota</taxon>
    </lineage>
</organism>
<accession>A0A0G1E562</accession>
<evidence type="ECO:0000313" key="1">
    <source>
        <dbReference type="EMBL" id="KKS69708.1"/>
    </source>
</evidence>